<comment type="caution">
    <text evidence="10">The sequence shown here is derived from an EMBL/GenBank/DDBJ whole genome shotgun (WGS) entry which is preliminary data.</text>
</comment>
<evidence type="ECO:0000256" key="5">
    <source>
        <dbReference type="ARBA" id="ARBA00022989"/>
    </source>
</evidence>
<keyword evidence="7" id="KW-0132">Cell division</keyword>
<evidence type="ECO:0000313" key="11">
    <source>
        <dbReference type="Proteomes" id="UP000294813"/>
    </source>
</evidence>
<keyword evidence="6 7" id="KW-0472">Membrane</keyword>
<protein>
    <recommendedName>
        <fullName evidence="7 8">Phospho-N-acetylmuramoyl-pentapeptide-transferase</fullName>
        <ecNumber evidence="7 8">2.7.8.13</ecNumber>
    </recommendedName>
    <alternativeName>
        <fullName evidence="7">UDP-MurNAc-pentapeptide phosphotransferase</fullName>
    </alternativeName>
</protein>
<comment type="catalytic activity">
    <reaction evidence="7">
        <text>UDP-N-acetyl-alpha-D-muramoyl-L-alanyl-gamma-D-glutamyl-meso-2,6-diaminopimeloyl-D-alanyl-D-alanine + di-trans,octa-cis-undecaprenyl phosphate = di-trans,octa-cis-undecaprenyl diphospho-N-acetyl-alpha-D-muramoyl-L-alanyl-D-glutamyl-meso-2,6-diaminopimeloyl-D-alanyl-D-alanine + UMP</text>
        <dbReference type="Rhea" id="RHEA:28386"/>
        <dbReference type="ChEBI" id="CHEBI:57865"/>
        <dbReference type="ChEBI" id="CHEBI:60392"/>
        <dbReference type="ChEBI" id="CHEBI:61386"/>
        <dbReference type="ChEBI" id="CHEBI:61387"/>
        <dbReference type="EC" id="2.7.8.13"/>
    </reaction>
</comment>
<feature type="binding site" evidence="9">
    <location>
        <position position="166"/>
    </location>
    <ligand>
        <name>Mg(2+)</name>
        <dbReference type="ChEBI" id="CHEBI:18420"/>
    </ligand>
</feature>
<feature type="transmembrane region" description="Helical" evidence="7">
    <location>
        <begin position="47"/>
        <end position="67"/>
    </location>
</feature>
<dbReference type="NCBIfam" id="TIGR00445">
    <property type="entry name" value="mraY"/>
    <property type="match status" value="1"/>
</dbReference>
<keyword evidence="4 7" id="KW-0812">Transmembrane</keyword>
<sequence>MQAIIYAFIIAGALGLITGPWLIPLLRRLKFGQHIRDDGPQAHLQKAGTPTMGGILFLLAIPAGALLAQGFSLTMAMLLLGTLGFGLIGFLDDFIKVVLKRSLGLRAWQKIVAQTVVAVLLIYGIVVGLDRGTLVYIPLMNTWWDAGWLYYGLAMLVIVGTTNAVNLADGLDGLAAGMTFWVALAFLVIAVAENTMTTAVFAAALAGGCIGFLFFNRHPARMFMGDTGSLALGGAVATLAMLTRTELILPVLGAVFVAETLSVILQVLSFKLTGKRIFRMSPLHHHFELSGWREETVVYSFWAASLVAASIGTMLAFQIRF</sequence>
<keyword evidence="7 9" id="KW-0479">Metal-binding</keyword>
<dbReference type="PROSITE" id="PS01348">
    <property type="entry name" value="MRAY_2"/>
    <property type="match status" value="1"/>
</dbReference>
<comment type="function">
    <text evidence="7">Catalyzes the initial step of the lipid cycle reactions in the biosynthesis of the cell wall peptidoglycan: transfers peptidoglycan precursor phospho-MurNAc-pentapeptide from UDP-MurNAc-pentapeptide onto the lipid carrier undecaprenyl phosphate, yielding undecaprenyl-pyrophosphoryl-MurNAc-pentapeptide, known as lipid I.</text>
</comment>
<dbReference type="CDD" id="cd06852">
    <property type="entry name" value="GT_MraY"/>
    <property type="match status" value="1"/>
</dbReference>
<evidence type="ECO:0000313" key="10">
    <source>
        <dbReference type="EMBL" id="TCP62135.1"/>
    </source>
</evidence>
<dbReference type="InterPro" id="IPR000715">
    <property type="entry name" value="Glycosyl_transferase_4"/>
</dbReference>
<feature type="transmembrane region" description="Helical" evidence="7">
    <location>
        <begin position="297"/>
        <end position="319"/>
    </location>
</feature>
<dbReference type="GO" id="GO:0051992">
    <property type="term" value="F:UDP-N-acetylmuramoyl-L-alanyl-D-glutamyl-meso-2,6-diaminopimelyl-D-alanyl-D-alanine:undecaprenyl-phosphate transferase activity"/>
    <property type="evidence" value="ECO:0007669"/>
    <property type="project" value="RHEA"/>
</dbReference>
<evidence type="ECO:0000256" key="8">
    <source>
        <dbReference type="NCBIfam" id="TIGR00445"/>
    </source>
</evidence>
<dbReference type="GO" id="GO:0051301">
    <property type="term" value="P:cell division"/>
    <property type="evidence" value="ECO:0007669"/>
    <property type="project" value="UniProtKB-KW"/>
</dbReference>
<gene>
    <name evidence="7" type="primary">mraY</name>
    <name evidence="10" type="ORF">EDD73_12342</name>
</gene>
<feature type="transmembrane region" description="Helical" evidence="7">
    <location>
        <begin position="6"/>
        <end position="26"/>
    </location>
</feature>
<organism evidence="10 11">
    <name type="scientific">Heliophilum fasciatum</name>
    <dbReference type="NCBI Taxonomy" id="35700"/>
    <lineage>
        <taxon>Bacteria</taxon>
        <taxon>Bacillati</taxon>
        <taxon>Bacillota</taxon>
        <taxon>Clostridia</taxon>
        <taxon>Eubacteriales</taxon>
        <taxon>Heliobacteriaceae</taxon>
        <taxon>Heliophilum</taxon>
    </lineage>
</organism>
<dbReference type="OrthoDB" id="9805475at2"/>
<feature type="transmembrane region" description="Helical" evidence="7">
    <location>
        <begin position="73"/>
        <end position="91"/>
    </location>
</feature>
<evidence type="ECO:0000256" key="7">
    <source>
        <dbReference type="HAMAP-Rule" id="MF_00038"/>
    </source>
</evidence>
<evidence type="ECO:0000256" key="1">
    <source>
        <dbReference type="ARBA" id="ARBA00004141"/>
    </source>
</evidence>
<dbReference type="AlphaFoldDB" id="A0A4R2RSL2"/>
<accession>A0A4R2RSL2</accession>
<feature type="transmembrane region" description="Helical" evidence="7">
    <location>
        <begin position="111"/>
        <end position="129"/>
    </location>
</feature>
<comment type="subcellular location">
    <subcellularLocation>
        <location evidence="7">Cell membrane</location>
        <topology evidence="7">Multi-pass membrane protein</topology>
    </subcellularLocation>
    <subcellularLocation>
        <location evidence="1">Membrane</location>
        <topology evidence="1">Multi-pass membrane protein</topology>
    </subcellularLocation>
</comment>
<dbReference type="PANTHER" id="PTHR22926:SF5">
    <property type="entry name" value="PHOSPHO-N-ACETYLMURAMOYL-PENTAPEPTIDE-TRANSFERASE HOMOLOG"/>
    <property type="match status" value="1"/>
</dbReference>
<keyword evidence="7" id="KW-0131">Cell cycle</keyword>
<dbReference type="GO" id="GO:0005886">
    <property type="term" value="C:plasma membrane"/>
    <property type="evidence" value="ECO:0007669"/>
    <property type="project" value="UniProtKB-SubCell"/>
</dbReference>
<feature type="transmembrane region" description="Helical" evidence="7">
    <location>
        <begin position="174"/>
        <end position="192"/>
    </location>
</feature>
<comment type="cofactor">
    <cofactor evidence="7 9">
        <name>Mg(2+)</name>
        <dbReference type="ChEBI" id="CHEBI:18420"/>
    </cofactor>
</comment>
<feature type="transmembrane region" description="Helical" evidence="7">
    <location>
        <begin position="198"/>
        <end position="215"/>
    </location>
</feature>
<dbReference type="Proteomes" id="UP000294813">
    <property type="component" value="Unassembled WGS sequence"/>
</dbReference>
<dbReference type="GO" id="GO:0008963">
    <property type="term" value="F:phospho-N-acetylmuramoyl-pentapeptide-transferase activity"/>
    <property type="evidence" value="ECO:0007669"/>
    <property type="project" value="UniProtKB-UniRule"/>
</dbReference>
<feature type="transmembrane region" description="Helical" evidence="7">
    <location>
        <begin position="149"/>
        <end position="167"/>
    </location>
</feature>
<reference evidence="10 11" key="1">
    <citation type="submission" date="2019-03" db="EMBL/GenBank/DDBJ databases">
        <title>Genomic Encyclopedia of Type Strains, Phase IV (KMG-IV): sequencing the most valuable type-strain genomes for metagenomic binning, comparative biology and taxonomic classification.</title>
        <authorList>
            <person name="Goeker M."/>
        </authorList>
    </citation>
    <scope>NUCLEOTIDE SEQUENCE [LARGE SCALE GENOMIC DNA]</scope>
    <source>
        <strain evidence="10 11">DSM 11170</strain>
    </source>
</reference>
<evidence type="ECO:0000256" key="4">
    <source>
        <dbReference type="ARBA" id="ARBA00022692"/>
    </source>
</evidence>
<dbReference type="Pfam" id="PF10555">
    <property type="entry name" value="MraY_sig1"/>
    <property type="match status" value="1"/>
</dbReference>
<name>A0A4R2RSL2_9FIRM</name>
<feature type="transmembrane region" description="Helical" evidence="7">
    <location>
        <begin position="248"/>
        <end position="270"/>
    </location>
</feature>
<keyword evidence="7 9" id="KW-0460">Magnesium</keyword>
<dbReference type="UniPathway" id="UPA00219"/>
<dbReference type="EMBL" id="SLXT01000023">
    <property type="protein sequence ID" value="TCP62135.1"/>
    <property type="molecule type" value="Genomic_DNA"/>
</dbReference>
<keyword evidence="11" id="KW-1185">Reference proteome</keyword>
<dbReference type="PROSITE" id="PS01347">
    <property type="entry name" value="MRAY_1"/>
    <property type="match status" value="1"/>
</dbReference>
<dbReference type="GO" id="GO:0071555">
    <property type="term" value="P:cell wall organization"/>
    <property type="evidence" value="ECO:0007669"/>
    <property type="project" value="UniProtKB-KW"/>
</dbReference>
<keyword evidence="7" id="KW-1003">Cell membrane</keyword>
<dbReference type="GO" id="GO:0008360">
    <property type="term" value="P:regulation of cell shape"/>
    <property type="evidence" value="ECO:0007669"/>
    <property type="project" value="UniProtKB-KW"/>
</dbReference>
<dbReference type="PANTHER" id="PTHR22926">
    <property type="entry name" value="PHOSPHO-N-ACETYLMURAMOYL-PENTAPEPTIDE-TRANSFERASE"/>
    <property type="match status" value="1"/>
</dbReference>
<keyword evidence="7" id="KW-0961">Cell wall biogenesis/degradation</keyword>
<dbReference type="EC" id="2.7.8.13" evidence="7 8"/>
<comment type="similarity">
    <text evidence="2 7">Belongs to the glycosyltransferase 4 family. MraY subfamily.</text>
</comment>
<evidence type="ECO:0000256" key="9">
    <source>
        <dbReference type="PIRSR" id="PIRSR600715-1"/>
    </source>
</evidence>
<dbReference type="Pfam" id="PF00953">
    <property type="entry name" value="Glycos_transf_4"/>
    <property type="match status" value="1"/>
</dbReference>
<feature type="binding site" evidence="9">
    <location>
        <position position="226"/>
    </location>
    <ligand>
        <name>Mg(2+)</name>
        <dbReference type="ChEBI" id="CHEBI:18420"/>
    </ligand>
</feature>
<evidence type="ECO:0000256" key="3">
    <source>
        <dbReference type="ARBA" id="ARBA00022679"/>
    </source>
</evidence>
<dbReference type="GO" id="GO:0009252">
    <property type="term" value="P:peptidoglycan biosynthetic process"/>
    <property type="evidence" value="ECO:0007669"/>
    <property type="project" value="UniProtKB-UniRule"/>
</dbReference>
<evidence type="ECO:0000256" key="2">
    <source>
        <dbReference type="ARBA" id="ARBA00005583"/>
    </source>
</evidence>
<keyword evidence="7" id="KW-0133">Cell shape</keyword>
<feature type="transmembrane region" description="Helical" evidence="7">
    <location>
        <begin position="222"/>
        <end position="242"/>
    </location>
</feature>
<dbReference type="RefSeq" id="WP_131920047.1">
    <property type="nucleotide sequence ID" value="NZ_JAOQNU010000023.1"/>
</dbReference>
<dbReference type="HAMAP" id="MF_00038">
    <property type="entry name" value="MraY"/>
    <property type="match status" value="1"/>
</dbReference>
<keyword evidence="5 7" id="KW-1133">Transmembrane helix</keyword>
<evidence type="ECO:0000256" key="6">
    <source>
        <dbReference type="ARBA" id="ARBA00023136"/>
    </source>
</evidence>
<comment type="pathway">
    <text evidence="7">Cell wall biogenesis; peptidoglycan biosynthesis.</text>
</comment>
<keyword evidence="3 7" id="KW-0808">Transferase</keyword>
<proteinExistence type="inferred from homology"/>
<dbReference type="InterPro" id="IPR018480">
    <property type="entry name" value="PNAcMuramoyl-5peptid_Trfase_CS"/>
</dbReference>
<dbReference type="InterPro" id="IPR003524">
    <property type="entry name" value="PNAcMuramoyl-5peptid_Trfase"/>
</dbReference>
<keyword evidence="7" id="KW-0573">Peptidoglycan synthesis</keyword>
<dbReference type="GO" id="GO:0046872">
    <property type="term" value="F:metal ion binding"/>
    <property type="evidence" value="ECO:0007669"/>
    <property type="project" value="UniProtKB-KW"/>
</dbReference>